<dbReference type="RefSeq" id="WP_015911302.1">
    <property type="nucleotide sequence ID" value="NC_012029.1"/>
</dbReference>
<dbReference type="InterPro" id="IPR055807">
    <property type="entry name" value="DUF7383"/>
</dbReference>
<evidence type="ECO:0000313" key="1">
    <source>
        <dbReference type="EMBL" id="ACM58191.1"/>
    </source>
</evidence>
<dbReference type="KEGG" id="hla:Hlac_2620"/>
<protein>
    <submittedName>
        <fullName evidence="1">Uncharacterized protein</fullName>
    </submittedName>
</protein>
<keyword evidence="2" id="KW-1185">Reference proteome</keyword>
<dbReference type="EMBL" id="CP001365">
    <property type="protein sequence ID" value="ACM58191.1"/>
    <property type="molecule type" value="Genomic_DNA"/>
</dbReference>
<evidence type="ECO:0000313" key="2">
    <source>
        <dbReference type="Proteomes" id="UP000000740"/>
    </source>
</evidence>
<dbReference type="GeneID" id="7399846"/>
<organism evidence="1 2">
    <name type="scientific">Halorubrum lacusprofundi (strain ATCC 49239 / DSM 5036 / JCM 8891 / ACAM 34)</name>
    <dbReference type="NCBI Taxonomy" id="416348"/>
    <lineage>
        <taxon>Archaea</taxon>
        <taxon>Methanobacteriati</taxon>
        <taxon>Methanobacteriota</taxon>
        <taxon>Stenosarchaea group</taxon>
        <taxon>Halobacteria</taxon>
        <taxon>Halobacteriales</taxon>
        <taxon>Haloferacaceae</taxon>
        <taxon>Halorubrum</taxon>
    </lineage>
</organism>
<sequence>MPPHTDYALVTVLEHLGEDPDALNVEWAEFVGDASTLHTFEVTTTDPLDAYFEVQVYDVGTFGHEVHVNGEPLTGFDLPPSDGWQLWMDTITGAMLQQGENTVQIVRDGESDDEFAIGNVVVHWRSESSPER</sequence>
<dbReference type="SUPFAM" id="SSF49785">
    <property type="entry name" value="Galactose-binding domain-like"/>
    <property type="match status" value="1"/>
</dbReference>
<dbReference type="HOGENOM" id="CLU_1912284_0_0_2"/>
<proteinExistence type="predicted"/>
<dbReference type="Proteomes" id="UP000000740">
    <property type="component" value="Chromosome 1"/>
</dbReference>
<accession>B9LTZ7</accession>
<name>B9LTZ7_HALLT</name>
<dbReference type="Gene3D" id="2.60.120.260">
    <property type="entry name" value="Galactose-binding domain-like"/>
    <property type="match status" value="1"/>
</dbReference>
<dbReference type="AlphaFoldDB" id="B9LTZ7"/>
<dbReference type="InterPro" id="IPR008979">
    <property type="entry name" value="Galactose-bd-like_sf"/>
</dbReference>
<reference evidence="1 2" key="1">
    <citation type="journal article" date="2016" name="Stand. Genomic Sci.">
        <title>Complete genome sequence of the Antarctic Halorubrum lacusprofundi type strain ACAM 34.</title>
        <authorList>
            <person name="Anderson I.J."/>
            <person name="DasSarma P."/>
            <person name="Lucas S."/>
            <person name="Copeland A."/>
            <person name="Lapidus A."/>
            <person name="Del Rio T.G."/>
            <person name="Tice H."/>
            <person name="Dalin E."/>
            <person name="Bruce D.C."/>
            <person name="Goodwin L."/>
            <person name="Pitluck S."/>
            <person name="Sims D."/>
            <person name="Brettin T.S."/>
            <person name="Detter J.C."/>
            <person name="Han C.S."/>
            <person name="Larimer F."/>
            <person name="Hauser L."/>
            <person name="Land M."/>
            <person name="Ivanova N."/>
            <person name="Richardson P."/>
            <person name="Cavicchioli R."/>
            <person name="DasSarma S."/>
            <person name="Woese C.R."/>
            <person name="Kyrpides N.C."/>
        </authorList>
    </citation>
    <scope>NUCLEOTIDE SEQUENCE [LARGE SCALE GENOMIC DNA]</scope>
    <source>
        <strain evidence="2">ATCC 49239 / DSM 5036 / JCM 8891 / ACAM 34</strain>
    </source>
</reference>
<gene>
    <name evidence="1" type="ordered locus">Hlac_2620</name>
</gene>
<dbReference type="eggNOG" id="arCOG08135">
    <property type="taxonomic scope" value="Archaea"/>
</dbReference>
<dbReference type="Pfam" id="PF24108">
    <property type="entry name" value="DUF7383"/>
    <property type="match status" value="1"/>
</dbReference>